<evidence type="ECO:0000313" key="8">
    <source>
        <dbReference type="Proteomes" id="UP001296943"/>
    </source>
</evidence>
<dbReference type="PANTHER" id="PTHR30482">
    <property type="entry name" value="HIGH-AFFINITY BRANCHED-CHAIN AMINO ACID TRANSPORT SYSTEM PERMEASE"/>
    <property type="match status" value="1"/>
</dbReference>
<evidence type="ECO:0000256" key="2">
    <source>
        <dbReference type="ARBA" id="ARBA00022475"/>
    </source>
</evidence>
<protein>
    <submittedName>
        <fullName evidence="7">Urea transport system permease protein</fullName>
    </submittedName>
</protein>
<feature type="transmembrane region" description="Helical" evidence="6">
    <location>
        <begin position="190"/>
        <end position="210"/>
    </location>
</feature>
<evidence type="ECO:0000256" key="5">
    <source>
        <dbReference type="ARBA" id="ARBA00023136"/>
    </source>
</evidence>
<feature type="transmembrane region" description="Helical" evidence="6">
    <location>
        <begin position="103"/>
        <end position="134"/>
    </location>
</feature>
<dbReference type="InterPro" id="IPR043428">
    <property type="entry name" value="LivM-like"/>
</dbReference>
<dbReference type="Pfam" id="PF02653">
    <property type="entry name" value="BPD_transp_2"/>
    <property type="match status" value="1"/>
</dbReference>
<dbReference type="EMBL" id="JAFBDR010000003">
    <property type="protein sequence ID" value="MBM7570484.1"/>
    <property type="molecule type" value="Genomic_DNA"/>
</dbReference>
<dbReference type="RefSeq" id="WP_204497890.1">
    <property type="nucleotide sequence ID" value="NZ_JAFBDR010000003.1"/>
</dbReference>
<sequence>MQKAIYQSVFNNKVLFTFILLILLLAPLFLSDFRLNLLGKFLAFAILAIGLDLLWGYTGVLSLGHGIFFGLGAYCMAMYLKLEATGGKLPDFMTWSGMQELPLIWLPFQYPIVAIILGILLPAAIAFLLGYLTFRNRINGVYFTILSQALVLVVVTLFIGQQNITGGTSGVTNFETFFGFHVNSSSTQTVIYLITVVVLASVFLGCRKLVKGRLGNVLVGVRDGENRMRFLGYNPSNYKTFVYTLSGGLAGLAGMLFVLQVGIISPTMIGIIPSIEMVLWVALGGRGTLIGPVIGAVFVNAAKTGFSESYPEYWTYFLGALFVIVVVFLPKGLMGLVEMIQERRRKVDVKQSGIKESNIKESSSVEVEKNYS</sequence>
<evidence type="ECO:0000313" key="7">
    <source>
        <dbReference type="EMBL" id="MBM7570484.1"/>
    </source>
</evidence>
<evidence type="ECO:0000256" key="3">
    <source>
        <dbReference type="ARBA" id="ARBA00022692"/>
    </source>
</evidence>
<evidence type="ECO:0000256" key="4">
    <source>
        <dbReference type="ARBA" id="ARBA00022989"/>
    </source>
</evidence>
<organism evidence="7 8">
    <name type="scientific">Aquibacillus albus</name>
    <dbReference type="NCBI Taxonomy" id="1168171"/>
    <lineage>
        <taxon>Bacteria</taxon>
        <taxon>Bacillati</taxon>
        <taxon>Bacillota</taxon>
        <taxon>Bacilli</taxon>
        <taxon>Bacillales</taxon>
        <taxon>Bacillaceae</taxon>
        <taxon>Aquibacillus</taxon>
    </lineage>
</organism>
<dbReference type="PANTHER" id="PTHR30482:SF4">
    <property type="entry name" value="SLR1201 PROTEIN"/>
    <property type="match status" value="1"/>
</dbReference>
<dbReference type="InterPro" id="IPR001851">
    <property type="entry name" value="ABC_transp_permease"/>
</dbReference>
<keyword evidence="8" id="KW-1185">Reference proteome</keyword>
<reference evidence="7 8" key="1">
    <citation type="submission" date="2021-01" db="EMBL/GenBank/DDBJ databases">
        <title>Genomic Encyclopedia of Type Strains, Phase IV (KMG-IV): sequencing the most valuable type-strain genomes for metagenomic binning, comparative biology and taxonomic classification.</title>
        <authorList>
            <person name="Goeker M."/>
        </authorList>
    </citation>
    <scope>NUCLEOTIDE SEQUENCE [LARGE SCALE GENOMIC DNA]</scope>
    <source>
        <strain evidence="7 8">DSM 23711</strain>
    </source>
</reference>
<dbReference type="Proteomes" id="UP001296943">
    <property type="component" value="Unassembled WGS sequence"/>
</dbReference>
<feature type="transmembrane region" description="Helical" evidence="6">
    <location>
        <begin position="277"/>
        <end position="301"/>
    </location>
</feature>
<name>A0ABS2MX78_9BACI</name>
<keyword evidence="3 6" id="KW-0812">Transmembrane</keyword>
<feature type="transmembrane region" description="Helical" evidence="6">
    <location>
        <begin position="140"/>
        <end position="159"/>
    </location>
</feature>
<feature type="transmembrane region" description="Helical" evidence="6">
    <location>
        <begin position="63"/>
        <end position="82"/>
    </location>
</feature>
<gene>
    <name evidence="7" type="ORF">JOC48_000962</name>
</gene>
<keyword evidence="4 6" id="KW-1133">Transmembrane helix</keyword>
<comment type="caution">
    <text evidence="7">The sequence shown here is derived from an EMBL/GenBank/DDBJ whole genome shotgun (WGS) entry which is preliminary data.</text>
</comment>
<feature type="transmembrane region" description="Helical" evidence="6">
    <location>
        <begin position="12"/>
        <end position="30"/>
    </location>
</feature>
<comment type="subcellular location">
    <subcellularLocation>
        <location evidence="1">Cell membrane</location>
        <topology evidence="1">Multi-pass membrane protein</topology>
    </subcellularLocation>
</comment>
<keyword evidence="2" id="KW-1003">Cell membrane</keyword>
<keyword evidence="5 6" id="KW-0472">Membrane</keyword>
<evidence type="ECO:0000256" key="6">
    <source>
        <dbReference type="SAM" id="Phobius"/>
    </source>
</evidence>
<dbReference type="InterPro" id="IPR017778">
    <property type="entry name" value="ABC_transptr_urea_perm_UrtC"/>
</dbReference>
<feature type="transmembrane region" description="Helical" evidence="6">
    <location>
        <begin position="241"/>
        <end position="265"/>
    </location>
</feature>
<feature type="transmembrane region" description="Helical" evidence="6">
    <location>
        <begin position="37"/>
        <end position="57"/>
    </location>
</feature>
<dbReference type="CDD" id="cd06581">
    <property type="entry name" value="TM_PBP1_LivM_like"/>
    <property type="match status" value="1"/>
</dbReference>
<proteinExistence type="predicted"/>
<accession>A0ABS2MX78</accession>
<evidence type="ECO:0000256" key="1">
    <source>
        <dbReference type="ARBA" id="ARBA00004651"/>
    </source>
</evidence>
<feature type="transmembrane region" description="Helical" evidence="6">
    <location>
        <begin position="313"/>
        <end position="337"/>
    </location>
</feature>
<dbReference type="NCBIfam" id="TIGR03408">
    <property type="entry name" value="urea_trans_UrtC"/>
    <property type="match status" value="1"/>
</dbReference>